<accession>A0A975Y542</accession>
<evidence type="ECO:0000313" key="2">
    <source>
        <dbReference type="Proteomes" id="UP000683511"/>
    </source>
</evidence>
<sequence>MIVKDNGVGLPNDLDWSNSPSLGLSLVYDLVTEQLDGKITLDISEKE</sequence>
<evidence type="ECO:0000313" key="1">
    <source>
        <dbReference type="EMBL" id="QXE23851.1"/>
    </source>
</evidence>
<dbReference type="KEGG" id="rsin:B6N60_02547"/>
<proteinExistence type="predicted"/>
<dbReference type="Proteomes" id="UP000683511">
    <property type="component" value="Chromosome"/>
</dbReference>
<protein>
    <submittedName>
        <fullName evidence="1">Multi-sensor signal transduction multi-kinase</fullName>
    </submittedName>
</protein>
<dbReference type="AlphaFoldDB" id="A0A975Y542"/>
<dbReference type="EMBL" id="CP021056">
    <property type="protein sequence ID" value="QXE23851.1"/>
    <property type="molecule type" value="Genomic_DNA"/>
</dbReference>
<reference evidence="1" key="1">
    <citation type="submission" date="2017-04" db="EMBL/GenBank/DDBJ databases">
        <title>Genome deletions in a multicellular cyanobacterial endosymbiont for morphological adaptation in marine diatoms.</title>
        <authorList>
            <person name="Wang Y."/>
            <person name="Gao H."/>
            <person name="Li R."/>
            <person name="Xu X."/>
        </authorList>
    </citation>
    <scope>NUCLEOTIDE SEQUENCE</scope>
    <source>
        <strain evidence="1">FACHB 800</strain>
    </source>
</reference>
<dbReference type="RefSeq" id="WP_217312887.1">
    <property type="nucleotide sequence ID" value="NZ_CP021056.1"/>
</dbReference>
<keyword evidence="2" id="KW-1185">Reference proteome</keyword>
<gene>
    <name evidence="1" type="ORF">B6N60_02547</name>
</gene>
<organism evidence="1 2">
    <name type="scientific">Richelia sinica FACHB-800</name>
    <dbReference type="NCBI Taxonomy" id="1357546"/>
    <lineage>
        <taxon>Bacteria</taxon>
        <taxon>Bacillati</taxon>
        <taxon>Cyanobacteriota</taxon>
        <taxon>Cyanophyceae</taxon>
        <taxon>Nostocales</taxon>
        <taxon>Nostocaceae</taxon>
        <taxon>Richelia</taxon>
    </lineage>
</organism>
<name>A0A975Y542_9NOST</name>